<accession>A0A8H7IS12</accession>
<name>A0A8H7IS12_9PEZI</name>
<sequence>MRFTFSVITLFLAAAIAAPTGEPSEDGSLLMPRCLAKGTDCIINDGPCCAGSNCIMDKGRATYTCQ</sequence>
<proteinExistence type="predicted"/>
<feature type="chain" id="PRO_5034182518" evidence="1">
    <location>
        <begin position="18"/>
        <end position="66"/>
    </location>
</feature>
<evidence type="ECO:0000313" key="2">
    <source>
        <dbReference type="EMBL" id="KAF9630989.1"/>
    </source>
</evidence>
<organism evidence="2 3">
    <name type="scientific">Lasiodiplodia theobromae</name>
    <dbReference type="NCBI Taxonomy" id="45133"/>
    <lineage>
        <taxon>Eukaryota</taxon>
        <taxon>Fungi</taxon>
        <taxon>Dikarya</taxon>
        <taxon>Ascomycota</taxon>
        <taxon>Pezizomycotina</taxon>
        <taxon>Dothideomycetes</taxon>
        <taxon>Dothideomycetes incertae sedis</taxon>
        <taxon>Botryosphaeriales</taxon>
        <taxon>Botryosphaeriaceae</taxon>
        <taxon>Lasiodiplodia</taxon>
    </lineage>
</organism>
<dbReference type="Proteomes" id="UP000627934">
    <property type="component" value="Unassembled WGS sequence"/>
</dbReference>
<evidence type="ECO:0000256" key="1">
    <source>
        <dbReference type="SAM" id="SignalP"/>
    </source>
</evidence>
<keyword evidence="1" id="KW-0732">Signal</keyword>
<protein>
    <submittedName>
        <fullName evidence="2">Uncharacterized protein</fullName>
    </submittedName>
</protein>
<evidence type="ECO:0000313" key="3">
    <source>
        <dbReference type="Proteomes" id="UP000627934"/>
    </source>
</evidence>
<reference evidence="2" key="2">
    <citation type="journal article" date="2018" name="DNA Res.">
        <title>Comparative genome and transcriptome analyses reveal adaptations to opportunistic infections in woody plant degrading pathogens of Botryosphaeriaceae.</title>
        <authorList>
            <person name="Yan J.Y."/>
            <person name="Zhao W.S."/>
            <person name="Chen Z."/>
            <person name="Xing Q.K."/>
            <person name="Zhang W."/>
            <person name="Chethana K.W.T."/>
            <person name="Xue M.F."/>
            <person name="Xu J.P."/>
            <person name="Phillips A.J.L."/>
            <person name="Wang Y."/>
            <person name="Liu J.H."/>
            <person name="Liu M."/>
            <person name="Zhou Y."/>
            <person name="Jayawardena R.S."/>
            <person name="Manawasinghe I.S."/>
            <person name="Huang J.B."/>
            <person name="Qiao G.H."/>
            <person name="Fu C.Y."/>
            <person name="Guo F.F."/>
            <person name="Dissanayake A.J."/>
            <person name="Peng Y.L."/>
            <person name="Hyde K.D."/>
            <person name="Li X.H."/>
        </authorList>
    </citation>
    <scope>NUCLEOTIDE SEQUENCE</scope>
    <source>
        <strain evidence="2">CSS-01s</strain>
    </source>
</reference>
<dbReference type="AlphaFoldDB" id="A0A8H7IS12"/>
<dbReference type="EMBL" id="MDYX01000047">
    <property type="protein sequence ID" value="KAF9630989.1"/>
    <property type="molecule type" value="Genomic_DNA"/>
</dbReference>
<comment type="caution">
    <text evidence="2">The sequence shown here is derived from an EMBL/GenBank/DDBJ whole genome shotgun (WGS) entry which is preliminary data.</text>
</comment>
<gene>
    <name evidence="2" type="ORF">BFW01_g1861</name>
</gene>
<reference evidence="2" key="1">
    <citation type="submission" date="2016-08" db="EMBL/GenBank/DDBJ databases">
        <authorList>
            <person name="Yan J."/>
        </authorList>
    </citation>
    <scope>NUCLEOTIDE SEQUENCE</scope>
    <source>
        <strain evidence="2">CSS-01s</strain>
    </source>
</reference>
<feature type="signal peptide" evidence="1">
    <location>
        <begin position="1"/>
        <end position="17"/>
    </location>
</feature>